<dbReference type="Proteomes" id="UP000811899">
    <property type="component" value="Unassembled WGS sequence"/>
</dbReference>
<keyword evidence="1" id="KW-0732">Signal</keyword>
<sequence length="104" mass="11407">MKKIISSILMVAVMVFGLLSFSNNAMAEEKMTGSVAKIEMAKDGASATVVIKNDDKEVTVTVNDAETLDKFKDHKINEGDEIKLKYDVIDGKNVSKFFRKTAGC</sequence>
<evidence type="ECO:0008006" key="4">
    <source>
        <dbReference type="Google" id="ProtNLM"/>
    </source>
</evidence>
<reference evidence="2 3" key="1">
    <citation type="submission" date="2021-05" db="EMBL/GenBank/DDBJ databases">
        <title>The draft genome of Geobacter pelophilus DSM 12255.</title>
        <authorList>
            <person name="Xu Z."/>
            <person name="Masuda Y."/>
            <person name="Itoh H."/>
            <person name="Senoo K."/>
        </authorList>
    </citation>
    <scope>NUCLEOTIDE SEQUENCE [LARGE SCALE GENOMIC DNA]</scope>
    <source>
        <strain evidence="2 3">DSM 12255</strain>
    </source>
</reference>
<evidence type="ECO:0000313" key="2">
    <source>
        <dbReference type="EMBL" id="MBT0664427.1"/>
    </source>
</evidence>
<keyword evidence="3" id="KW-1185">Reference proteome</keyword>
<protein>
    <recommendedName>
        <fullName evidence="4">Copper binding protein CusF</fullName>
    </recommendedName>
</protein>
<gene>
    <name evidence="2" type="ORF">KI809_08950</name>
</gene>
<name>A0AAW4L2J1_9BACT</name>
<dbReference type="AlphaFoldDB" id="A0AAW4L2J1"/>
<accession>A0AAW4L2J1</accession>
<dbReference type="RefSeq" id="WP_214171204.1">
    <property type="nucleotide sequence ID" value="NZ_JAHCVJ010000003.1"/>
</dbReference>
<comment type="caution">
    <text evidence="2">The sequence shown here is derived from an EMBL/GenBank/DDBJ whole genome shotgun (WGS) entry which is preliminary data.</text>
</comment>
<proteinExistence type="predicted"/>
<feature type="signal peptide" evidence="1">
    <location>
        <begin position="1"/>
        <end position="27"/>
    </location>
</feature>
<feature type="chain" id="PRO_5043431005" description="Copper binding protein CusF" evidence="1">
    <location>
        <begin position="28"/>
        <end position="104"/>
    </location>
</feature>
<organism evidence="2 3">
    <name type="scientific">Geoanaerobacter pelophilus</name>
    <dbReference type="NCBI Taxonomy" id="60036"/>
    <lineage>
        <taxon>Bacteria</taxon>
        <taxon>Pseudomonadati</taxon>
        <taxon>Thermodesulfobacteriota</taxon>
        <taxon>Desulfuromonadia</taxon>
        <taxon>Geobacterales</taxon>
        <taxon>Geobacteraceae</taxon>
        <taxon>Geoanaerobacter</taxon>
    </lineage>
</organism>
<dbReference type="EMBL" id="JAHCVJ010000003">
    <property type="protein sequence ID" value="MBT0664427.1"/>
    <property type="molecule type" value="Genomic_DNA"/>
</dbReference>
<evidence type="ECO:0000313" key="3">
    <source>
        <dbReference type="Proteomes" id="UP000811899"/>
    </source>
</evidence>
<evidence type="ECO:0000256" key="1">
    <source>
        <dbReference type="SAM" id="SignalP"/>
    </source>
</evidence>